<gene>
    <name evidence="1" type="ORF">GP486_007822</name>
</gene>
<sequence>MLVPQIPSKAVNEETAMRVMLHAVKIGINKFCKPHLRRIAGYCGGLYNNKNSHSGLLAKRIVQLAKNKNHLLRVKTAHPDWFRRNAAIPALQPNLLGPFRYASRPVTQFRFNAEQVFNRFAQDTKVWIRFEHDGTINLDGFFSYLVDDPEVFAIVEEEFNMYKYHLRTELDGQDNCGWMRHMFYSLPQQVIRQDPKYWAIMAAARPDTNYWLISYPYYIKDTSKGENTGFAHFDINVDEFVKSGQGLNMIQGSVSVDDETEDNCTLLVLGFQHVIHEWWRQVTARGKATSEYTTNAKNIYLPED</sequence>
<proteinExistence type="predicted"/>
<evidence type="ECO:0000313" key="2">
    <source>
        <dbReference type="Proteomes" id="UP000750711"/>
    </source>
</evidence>
<organism evidence="1 2">
    <name type="scientific">Trichoglossum hirsutum</name>
    <dbReference type="NCBI Taxonomy" id="265104"/>
    <lineage>
        <taxon>Eukaryota</taxon>
        <taxon>Fungi</taxon>
        <taxon>Dikarya</taxon>
        <taxon>Ascomycota</taxon>
        <taxon>Pezizomycotina</taxon>
        <taxon>Geoglossomycetes</taxon>
        <taxon>Geoglossales</taxon>
        <taxon>Geoglossaceae</taxon>
        <taxon>Trichoglossum</taxon>
    </lineage>
</organism>
<comment type="caution">
    <text evidence="1">The sequence shown here is derived from an EMBL/GenBank/DDBJ whole genome shotgun (WGS) entry which is preliminary data.</text>
</comment>
<dbReference type="AlphaFoldDB" id="A0A9P8IC29"/>
<accession>A0A9P8IC29</accession>
<dbReference type="EMBL" id="JAGHQM010002460">
    <property type="protein sequence ID" value="KAH0548634.1"/>
    <property type="molecule type" value="Genomic_DNA"/>
</dbReference>
<name>A0A9P8IC29_9PEZI</name>
<reference evidence="1" key="1">
    <citation type="submission" date="2021-03" db="EMBL/GenBank/DDBJ databases">
        <title>Comparative genomics and phylogenomic investigation of the class Geoglossomycetes provide insights into ecological specialization and systematics.</title>
        <authorList>
            <person name="Melie T."/>
            <person name="Pirro S."/>
            <person name="Miller A.N."/>
            <person name="Quandt A."/>
        </authorList>
    </citation>
    <scope>NUCLEOTIDE SEQUENCE</scope>
    <source>
        <strain evidence="1">CAQ_001_2017</strain>
    </source>
</reference>
<protein>
    <submittedName>
        <fullName evidence="1">Uncharacterized protein</fullName>
    </submittedName>
</protein>
<evidence type="ECO:0000313" key="1">
    <source>
        <dbReference type="EMBL" id="KAH0548634.1"/>
    </source>
</evidence>
<dbReference type="Proteomes" id="UP000750711">
    <property type="component" value="Unassembled WGS sequence"/>
</dbReference>
<keyword evidence="2" id="KW-1185">Reference proteome</keyword>